<dbReference type="CDD" id="cd01949">
    <property type="entry name" value="GGDEF"/>
    <property type="match status" value="1"/>
</dbReference>
<dbReference type="InterPro" id="IPR029787">
    <property type="entry name" value="Nucleotide_cyclase"/>
</dbReference>
<dbReference type="AlphaFoldDB" id="A0A6M1RWM7"/>
<dbReference type="GO" id="GO:0043709">
    <property type="term" value="P:cell adhesion involved in single-species biofilm formation"/>
    <property type="evidence" value="ECO:0007669"/>
    <property type="project" value="TreeGrafter"/>
</dbReference>
<dbReference type="PANTHER" id="PTHR45138">
    <property type="entry name" value="REGULATORY COMPONENTS OF SENSORY TRANSDUCTION SYSTEM"/>
    <property type="match status" value="1"/>
</dbReference>
<dbReference type="EC" id="2.7.7.65" evidence="1"/>
<feature type="region of interest" description="Disordered" evidence="4">
    <location>
        <begin position="1"/>
        <end position="23"/>
    </location>
</feature>
<comment type="catalytic activity">
    <reaction evidence="2">
        <text>2 GTP = 3',3'-c-di-GMP + 2 diphosphate</text>
        <dbReference type="Rhea" id="RHEA:24898"/>
        <dbReference type="ChEBI" id="CHEBI:33019"/>
        <dbReference type="ChEBI" id="CHEBI:37565"/>
        <dbReference type="ChEBI" id="CHEBI:58805"/>
        <dbReference type="EC" id="2.7.7.65"/>
    </reaction>
</comment>
<accession>A0A6M1RWM7</accession>
<dbReference type="InterPro" id="IPR000160">
    <property type="entry name" value="GGDEF_dom"/>
</dbReference>
<evidence type="ECO:0000256" key="4">
    <source>
        <dbReference type="SAM" id="MobiDB-lite"/>
    </source>
</evidence>
<dbReference type="GO" id="GO:1902201">
    <property type="term" value="P:negative regulation of bacterial-type flagellum-dependent cell motility"/>
    <property type="evidence" value="ECO:0007669"/>
    <property type="project" value="TreeGrafter"/>
</dbReference>
<evidence type="ECO:0000313" key="7">
    <source>
        <dbReference type="Proteomes" id="UP000477849"/>
    </source>
</evidence>
<dbReference type="Proteomes" id="UP000477849">
    <property type="component" value="Unassembled WGS sequence"/>
</dbReference>
<evidence type="ECO:0000313" key="6">
    <source>
        <dbReference type="EMBL" id="NGO63173.1"/>
    </source>
</evidence>
<dbReference type="GO" id="GO:0005886">
    <property type="term" value="C:plasma membrane"/>
    <property type="evidence" value="ECO:0007669"/>
    <property type="project" value="TreeGrafter"/>
</dbReference>
<dbReference type="SMART" id="SM00267">
    <property type="entry name" value="GGDEF"/>
    <property type="match status" value="1"/>
</dbReference>
<comment type="caution">
    <text evidence="6">The sequence shown here is derived from an EMBL/GenBank/DDBJ whole genome shotgun (WGS) entry which is preliminary data.</text>
</comment>
<organism evidence="6 7">
    <name type="scientific">Rhizobium daejeonense</name>
    <dbReference type="NCBI Taxonomy" id="240521"/>
    <lineage>
        <taxon>Bacteria</taxon>
        <taxon>Pseudomonadati</taxon>
        <taxon>Pseudomonadota</taxon>
        <taxon>Alphaproteobacteria</taxon>
        <taxon>Hyphomicrobiales</taxon>
        <taxon>Rhizobiaceae</taxon>
        <taxon>Rhizobium/Agrobacterium group</taxon>
        <taxon>Rhizobium</taxon>
    </lineage>
</organism>
<dbReference type="EMBL" id="JAAKZH010000002">
    <property type="protein sequence ID" value="NGO63173.1"/>
    <property type="molecule type" value="Genomic_DNA"/>
</dbReference>
<dbReference type="SUPFAM" id="SSF55073">
    <property type="entry name" value="Nucleotide cyclase"/>
    <property type="match status" value="1"/>
</dbReference>
<dbReference type="InterPro" id="IPR050469">
    <property type="entry name" value="Diguanylate_Cyclase"/>
</dbReference>
<keyword evidence="7" id="KW-1185">Reference proteome</keyword>
<proteinExistence type="predicted"/>
<feature type="domain" description="GGDEF" evidence="5">
    <location>
        <begin position="220"/>
        <end position="355"/>
    </location>
</feature>
<dbReference type="InterPro" id="IPR043128">
    <property type="entry name" value="Rev_trsase/Diguanyl_cyclase"/>
</dbReference>
<dbReference type="PROSITE" id="PS50887">
    <property type="entry name" value="GGDEF"/>
    <property type="match status" value="1"/>
</dbReference>
<dbReference type="Gene3D" id="3.30.70.270">
    <property type="match status" value="1"/>
</dbReference>
<name>A0A6M1RWM7_9HYPH</name>
<dbReference type="GO" id="GO:0052621">
    <property type="term" value="F:diguanylate cyclase activity"/>
    <property type="evidence" value="ECO:0007669"/>
    <property type="project" value="UniProtKB-EC"/>
</dbReference>
<evidence type="ECO:0000256" key="2">
    <source>
        <dbReference type="ARBA" id="ARBA00034247"/>
    </source>
</evidence>
<protein>
    <recommendedName>
        <fullName evidence="1">diguanylate cyclase</fullName>
        <ecNumber evidence="1">2.7.7.65</ecNumber>
    </recommendedName>
</protein>
<dbReference type="RefSeq" id="WP_163904563.1">
    <property type="nucleotide sequence ID" value="NZ_CP048427.1"/>
</dbReference>
<dbReference type="PANTHER" id="PTHR45138:SF9">
    <property type="entry name" value="DIGUANYLATE CYCLASE DGCM-RELATED"/>
    <property type="match status" value="1"/>
</dbReference>
<reference evidence="6 7" key="1">
    <citation type="submission" date="2020-02" db="EMBL/GenBank/DDBJ databases">
        <title>Genome sequence of the type strain CCBAU10050 of Rhizobium daejeonense.</title>
        <authorList>
            <person name="Gao J."/>
            <person name="Sun J."/>
        </authorList>
    </citation>
    <scope>NUCLEOTIDE SEQUENCE [LARGE SCALE GENOMIC DNA]</scope>
    <source>
        <strain evidence="6 7">CCBAU10050</strain>
    </source>
</reference>
<keyword evidence="3" id="KW-0175">Coiled coil</keyword>
<dbReference type="Pfam" id="PF00990">
    <property type="entry name" value="GGDEF"/>
    <property type="match status" value="1"/>
</dbReference>
<evidence type="ECO:0000256" key="1">
    <source>
        <dbReference type="ARBA" id="ARBA00012528"/>
    </source>
</evidence>
<dbReference type="NCBIfam" id="TIGR00254">
    <property type="entry name" value="GGDEF"/>
    <property type="match status" value="1"/>
</dbReference>
<sequence>MQFDANASHQRIQLGNAQQQKPPVAQDSLQKITAFMAKHQIAGLPRNFELVYEAMVSRNAELARDLVALGTQPSQIALDHLGLKHRLVSHCGLADEHVQCEATAALKRLAEQVSLGLMRKQTFTRGLETIVKSIREDETRGLSEIMEELEFLDSAARDLIRDEAEIEQKLKAGLAQIEAAERTAEAARAMVLTDRLTELPNRIAFMNRLEDLYDRDSAPFGTAMLLVDIDNFKEINRQFGDEAGNKLLKRLAAVFRKTIKKHDFVARIEGDDFAFLFSDVGATEAQAIAERLRAAVENNLIFATEQGRSQGSLGLSIGFAMTADAATPSELIAHAESALATARTIPRHPVAGYGCERQRSMGRNVA</sequence>
<gene>
    <name evidence="6" type="ORF">G6N76_05770</name>
</gene>
<evidence type="ECO:0000259" key="5">
    <source>
        <dbReference type="PROSITE" id="PS50887"/>
    </source>
</evidence>
<feature type="coiled-coil region" evidence="3">
    <location>
        <begin position="142"/>
        <end position="183"/>
    </location>
</feature>
<evidence type="ECO:0000256" key="3">
    <source>
        <dbReference type="SAM" id="Coils"/>
    </source>
</evidence>